<dbReference type="AlphaFoldDB" id="A0A3L9MFL9"/>
<dbReference type="EMBL" id="RDOJ01000004">
    <property type="protein sequence ID" value="RLZ11698.1"/>
    <property type="molecule type" value="Genomic_DNA"/>
</dbReference>
<evidence type="ECO:0000259" key="2">
    <source>
        <dbReference type="Pfam" id="PF00582"/>
    </source>
</evidence>
<evidence type="ECO:0000313" key="4">
    <source>
        <dbReference type="Proteomes" id="UP000275348"/>
    </source>
</evidence>
<organism evidence="3 4">
    <name type="scientific">Faecalibacter macacae</name>
    <dbReference type="NCBI Taxonomy" id="1859289"/>
    <lineage>
        <taxon>Bacteria</taxon>
        <taxon>Pseudomonadati</taxon>
        <taxon>Bacteroidota</taxon>
        <taxon>Flavobacteriia</taxon>
        <taxon>Flavobacteriales</taxon>
        <taxon>Weeksellaceae</taxon>
        <taxon>Faecalibacter</taxon>
    </lineage>
</organism>
<dbReference type="RefSeq" id="WP_121934004.1">
    <property type="nucleotide sequence ID" value="NZ_RDOJ01000004.1"/>
</dbReference>
<comment type="similarity">
    <text evidence="1">Belongs to the universal stress protein A family.</text>
</comment>
<dbReference type="PANTHER" id="PTHR46268:SF6">
    <property type="entry name" value="UNIVERSAL STRESS PROTEIN UP12"/>
    <property type="match status" value="1"/>
</dbReference>
<comment type="caution">
    <text evidence="3">The sequence shown here is derived from an EMBL/GenBank/DDBJ whole genome shotgun (WGS) entry which is preliminary data.</text>
</comment>
<dbReference type="CDD" id="cd00293">
    <property type="entry name" value="USP-like"/>
    <property type="match status" value="1"/>
</dbReference>
<dbReference type="Pfam" id="PF00582">
    <property type="entry name" value="Usp"/>
    <property type="match status" value="1"/>
</dbReference>
<dbReference type="InterPro" id="IPR006015">
    <property type="entry name" value="Universal_stress_UspA"/>
</dbReference>
<dbReference type="PANTHER" id="PTHR46268">
    <property type="entry name" value="STRESS RESPONSE PROTEIN NHAX"/>
    <property type="match status" value="1"/>
</dbReference>
<accession>A0A3L9MFL9</accession>
<feature type="domain" description="UspA" evidence="2">
    <location>
        <begin position="3"/>
        <end position="132"/>
    </location>
</feature>
<dbReference type="Gene3D" id="3.40.50.12370">
    <property type="match status" value="1"/>
</dbReference>
<sequence length="262" mass="29796">MATILFPTDFSNTANNAFIYALNLAKAINADIRMITLKTHLKEYLNMQEDEFEIKVNELLAIAKDNELEDVKIKSSLEIGDLLITVLDIVQKENIDYIVMGTNGENSFGQKFFGSQTLAVINNSPIPVLAVPHNVVFQENRKFAYASMFDPKEKPAIEKMIGFAKKHNSTLDIVHVEKKAMSIDMIMNKRELEVNYPEAKVAVLKSKDVETALLDYCEMYHIDVLGMLYRELNPFQRLFTESHSRQLLTSANFAILVLKGRN</sequence>
<evidence type="ECO:0000313" key="3">
    <source>
        <dbReference type="EMBL" id="RLZ11698.1"/>
    </source>
</evidence>
<reference evidence="3 4" key="1">
    <citation type="submission" date="2018-10" db="EMBL/GenBank/DDBJ databases">
        <authorList>
            <person name="Chen X."/>
        </authorList>
    </citation>
    <scope>NUCLEOTIDE SEQUENCE [LARGE SCALE GENOMIC DNA]</scope>
    <source>
        <strain evidence="3 4">YIM 102668</strain>
    </source>
</reference>
<dbReference type="SUPFAM" id="SSF52402">
    <property type="entry name" value="Adenine nucleotide alpha hydrolases-like"/>
    <property type="match status" value="2"/>
</dbReference>
<evidence type="ECO:0000256" key="1">
    <source>
        <dbReference type="ARBA" id="ARBA00008791"/>
    </source>
</evidence>
<dbReference type="InterPro" id="IPR006016">
    <property type="entry name" value="UspA"/>
</dbReference>
<gene>
    <name evidence="3" type="ORF">EAH69_04555</name>
</gene>
<dbReference type="PRINTS" id="PR01438">
    <property type="entry name" value="UNVRSLSTRESS"/>
</dbReference>
<protein>
    <submittedName>
        <fullName evidence="3">Universal stress protein</fullName>
    </submittedName>
</protein>
<dbReference type="Proteomes" id="UP000275348">
    <property type="component" value="Unassembled WGS sequence"/>
</dbReference>
<proteinExistence type="inferred from homology"/>
<keyword evidence="4" id="KW-1185">Reference proteome</keyword>
<name>A0A3L9MFL9_9FLAO</name>
<dbReference type="OrthoDB" id="9788959at2"/>